<feature type="transmembrane region" description="Helical" evidence="6">
    <location>
        <begin position="202"/>
        <end position="227"/>
    </location>
</feature>
<feature type="transmembrane region" description="Helical" evidence="6">
    <location>
        <begin position="46"/>
        <end position="65"/>
    </location>
</feature>
<keyword evidence="8" id="KW-1185">Reference proteome</keyword>
<dbReference type="EMBL" id="JAVDVW010000002">
    <property type="protein sequence ID" value="MDR7099612.1"/>
    <property type="molecule type" value="Genomic_DNA"/>
</dbReference>
<evidence type="ECO:0000256" key="6">
    <source>
        <dbReference type="SAM" id="Phobius"/>
    </source>
</evidence>
<evidence type="ECO:0000313" key="8">
    <source>
        <dbReference type="Proteomes" id="UP001267878"/>
    </source>
</evidence>
<dbReference type="RefSeq" id="WP_310053931.1">
    <property type="nucleotide sequence ID" value="NZ_JAVDVW010000002.1"/>
</dbReference>
<evidence type="ECO:0000256" key="3">
    <source>
        <dbReference type="ARBA" id="ARBA00022692"/>
    </source>
</evidence>
<feature type="transmembrane region" description="Helical" evidence="6">
    <location>
        <begin position="85"/>
        <end position="104"/>
    </location>
</feature>
<gene>
    <name evidence="7" type="ORF">J2X04_001993</name>
</gene>
<feature type="transmembrane region" description="Helical" evidence="6">
    <location>
        <begin position="135"/>
        <end position="155"/>
    </location>
</feature>
<evidence type="ECO:0000256" key="4">
    <source>
        <dbReference type="ARBA" id="ARBA00022989"/>
    </source>
</evidence>
<keyword evidence="4 6" id="KW-1133">Transmembrane helix</keyword>
<evidence type="ECO:0000256" key="2">
    <source>
        <dbReference type="ARBA" id="ARBA00022475"/>
    </source>
</evidence>
<accession>A0ABU1VQ54</accession>
<dbReference type="Proteomes" id="UP001267878">
    <property type="component" value="Unassembled WGS sequence"/>
</dbReference>
<evidence type="ECO:0000256" key="1">
    <source>
        <dbReference type="ARBA" id="ARBA00004651"/>
    </source>
</evidence>
<comment type="subcellular location">
    <subcellularLocation>
        <location evidence="1">Cell membrane</location>
        <topology evidence="1">Multi-pass membrane protein</topology>
    </subcellularLocation>
</comment>
<evidence type="ECO:0000256" key="5">
    <source>
        <dbReference type="ARBA" id="ARBA00023136"/>
    </source>
</evidence>
<dbReference type="InterPro" id="IPR022791">
    <property type="entry name" value="L-PG_synthase/AglD"/>
</dbReference>
<evidence type="ECO:0000313" key="7">
    <source>
        <dbReference type="EMBL" id="MDR7099612.1"/>
    </source>
</evidence>
<protein>
    <submittedName>
        <fullName evidence="7">Uncharacterized membrane protein YbhN (UPF0104 family)</fullName>
    </submittedName>
</protein>
<sequence length="315" mass="33807">MRYRHPLLHRLWRIALWLFPLAVLALLAQAARTIDWKHVAESMAGYDAGTLTVATLLMVASYLTYCGYDLAARHYAHHSLSTGRVMLITSIAYAFALNIGALIGGTGARFRMYSHAGLGIGTISRIVAFSAATNWLGYLLLAGALFASGRVALPPRLVSDASVLEATGLVMVTATLLYVFACHRLHGRVFHVRGHHFRLPSVPLALTQFALAMVNWSLMTAIIFILLPPSADYPTVLGALLFAAVATALTHIPAGIGVIEAVFVAAFGHRIPPTQVLAALLAYRAIYFLAPLLLAGVAYFMLEVRGKAVASTSAG</sequence>
<keyword evidence="2" id="KW-1003">Cell membrane</keyword>
<comment type="caution">
    <text evidence="7">The sequence shown here is derived from an EMBL/GenBank/DDBJ whole genome shotgun (WGS) entry which is preliminary data.</text>
</comment>
<dbReference type="Pfam" id="PF03706">
    <property type="entry name" value="LPG_synthase_TM"/>
    <property type="match status" value="1"/>
</dbReference>
<proteinExistence type="predicted"/>
<keyword evidence="3 6" id="KW-0812">Transmembrane</keyword>
<name>A0ABU1VQ54_9GAMM</name>
<feature type="transmembrane region" description="Helical" evidence="6">
    <location>
        <begin position="239"/>
        <end position="268"/>
    </location>
</feature>
<keyword evidence="5 6" id="KW-0472">Membrane</keyword>
<organism evidence="7 8">
    <name type="scientific">Agrilutibacter niabensis</name>
    <dbReference type="NCBI Taxonomy" id="380628"/>
    <lineage>
        <taxon>Bacteria</taxon>
        <taxon>Pseudomonadati</taxon>
        <taxon>Pseudomonadota</taxon>
        <taxon>Gammaproteobacteria</taxon>
        <taxon>Lysobacterales</taxon>
        <taxon>Lysobacteraceae</taxon>
        <taxon>Agrilutibacter</taxon>
    </lineage>
</organism>
<feature type="transmembrane region" description="Helical" evidence="6">
    <location>
        <begin position="161"/>
        <end position="181"/>
    </location>
</feature>
<reference evidence="7 8" key="1">
    <citation type="submission" date="2023-07" db="EMBL/GenBank/DDBJ databases">
        <title>Sorghum-associated microbial communities from plants grown in Nebraska, USA.</title>
        <authorList>
            <person name="Schachtman D."/>
        </authorList>
    </citation>
    <scope>NUCLEOTIDE SEQUENCE [LARGE SCALE GENOMIC DNA]</scope>
    <source>
        <strain evidence="7 8">BE187</strain>
    </source>
</reference>
<feature type="transmembrane region" description="Helical" evidence="6">
    <location>
        <begin position="280"/>
        <end position="302"/>
    </location>
</feature>